<dbReference type="Proteomes" id="UP001185012">
    <property type="component" value="Unassembled WGS sequence"/>
</dbReference>
<evidence type="ECO:0000256" key="2">
    <source>
        <dbReference type="SAM" id="Phobius"/>
    </source>
</evidence>
<keyword evidence="5" id="KW-1185">Reference proteome</keyword>
<evidence type="ECO:0000259" key="3">
    <source>
        <dbReference type="Pfam" id="PF09851"/>
    </source>
</evidence>
<reference evidence="4 5" key="1">
    <citation type="submission" date="2023-07" db="EMBL/GenBank/DDBJ databases">
        <title>Genomic Encyclopedia of Type Strains, Phase IV (KMG-IV): sequencing the most valuable type-strain genomes for metagenomic binning, comparative biology and taxonomic classification.</title>
        <authorList>
            <person name="Goeker M."/>
        </authorList>
    </citation>
    <scope>NUCLEOTIDE SEQUENCE [LARGE SCALE GENOMIC DNA]</scope>
    <source>
        <strain evidence="4 5">DSM 45903</strain>
    </source>
</reference>
<keyword evidence="2" id="KW-0472">Membrane</keyword>
<comment type="caution">
    <text evidence="4">The sequence shown here is derived from an EMBL/GenBank/DDBJ whole genome shotgun (WGS) entry which is preliminary data.</text>
</comment>
<evidence type="ECO:0000313" key="5">
    <source>
        <dbReference type="Proteomes" id="UP001185012"/>
    </source>
</evidence>
<evidence type="ECO:0000256" key="1">
    <source>
        <dbReference type="SAM" id="Coils"/>
    </source>
</evidence>
<feature type="domain" description="SHOCT" evidence="3">
    <location>
        <begin position="42"/>
        <end position="67"/>
    </location>
</feature>
<protein>
    <submittedName>
        <fullName evidence="4">Membrane protein</fullName>
    </submittedName>
</protein>
<sequence length="70" mass="8123">MPMMDWGGMLVMMIFWVLLIGLAVYGVVVIITKGFGKKENTSLRILEERFARGEIDADEYQQRKEVLEKK</sequence>
<organism evidence="4 5">
    <name type="scientific">Desmospora profundinema</name>
    <dbReference type="NCBI Taxonomy" id="1571184"/>
    <lineage>
        <taxon>Bacteria</taxon>
        <taxon>Bacillati</taxon>
        <taxon>Bacillota</taxon>
        <taxon>Bacilli</taxon>
        <taxon>Bacillales</taxon>
        <taxon>Thermoactinomycetaceae</taxon>
        <taxon>Desmospora</taxon>
    </lineage>
</organism>
<dbReference type="Pfam" id="PF09851">
    <property type="entry name" value="SHOCT"/>
    <property type="match status" value="1"/>
</dbReference>
<gene>
    <name evidence="4" type="ORF">JOE21_000029</name>
</gene>
<dbReference type="InterPro" id="IPR018649">
    <property type="entry name" value="SHOCT"/>
</dbReference>
<accession>A0ABU1IGX9</accession>
<dbReference type="EMBL" id="JAVDQG010000001">
    <property type="protein sequence ID" value="MDR6224041.1"/>
    <property type="molecule type" value="Genomic_DNA"/>
</dbReference>
<name>A0ABU1IGX9_9BACL</name>
<evidence type="ECO:0000313" key="4">
    <source>
        <dbReference type="EMBL" id="MDR6224041.1"/>
    </source>
</evidence>
<feature type="transmembrane region" description="Helical" evidence="2">
    <location>
        <begin position="6"/>
        <end position="31"/>
    </location>
</feature>
<feature type="coiled-coil region" evidence="1">
    <location>
        <begin position="43"/>
        <end position="70"/>
    </location>
</feature>
<keyword evidence="1" id="KW-0175">Coiled coil</keyword>
<keyword evidence="2" id="KW-1133">Transmembrane helix</keyword>
<proteinExistence type="predicted"/>
<keyword evidence="2" id="KW-0812">Transmembrane</keyword>